<dbReference type="GO" id="GO:0022627">
    <property type="term" value="C:cytosolic small ribosomal subunit"/>
    <property type="evidence" value="ECO:0007669"/>
    <property type="project" value="TreeGrafter"/>
</dbReference>
<feature type="compositionally biased region" description="Basic residues" evidence="8">
    <location>
        <begin position="441"/>
        <end position="454"/>
    </location>
</feature>
<keyword evidence="6" id="KW-0810">Translation regulation</keyword>
<dbReference type="GO" id="GO:0003743">
    <property type="term" value="F:translation initiation factor activity"/>
    <property type="evidence" value="ECO:0007669"/>
    <property type="project" value="UniProtKB-KW"/>
</dbReference>
<evidence type="ECO:0000259" key="9">
    <source>
        <dbReference type="Pfam" id="PF08662"/>
    </source>
</evidence>
<evidence type="ECO:0000256" key="5">
    <source>
        <dbReference type="ARBA" id="ARBA00022737"/>
    </source>
</evidence>
<protein>
    <recommendedName>
        <fullName evidence="2">Eukaryotic translation initiation factor 2A</fullName>
    </recommendedName>
</protein>
<keyword evidence="7" id="KW-0648">Protein biosynthesis</keyword>
<dbReference type="PANTHER" id="PTHR13227">
    <property type="entry name" value="EUKARYOTIC TRANSLATION INITIATION FACTOR 2A"/>
    <property type="match status" value="1"/>
</dbReference>
<evidence type="ECO:0000256" key="2">
    <source>
        <dbReference type="ARBA" id="ARBA00013819"/>
    </source>
</evidence>
<evidence type="ECO:0000256" key="8">
    <source>
        <dbReference type="SAM" id="MobiDB-lite"/>
    </source>
</evidence>
<sequence length="454" mass="52321">MINQNEIICRTRDSLMILNARTHEILFAAPCFATACSPTGQKIAYADLYGLRVIDTKNFSEIMRARNDGIKLLSFSHCENYLVTWEKQIEENPNLFVWEISTGQVFYSFIQVNYNKELWPSVVFTYDNRNLLYKNNDEIQIYQISERNLLRSFNEIRIANYSLSPKLPNRLAIYSVDIKGSSPSISYWISDENLNFQLDSSSQITKPQIVTFQWNCDASRVLAICQTEIDNTGRVYPGENALYVMTQGKSPRKINLDEGPIHDIKWSPNNDEFISIAGFFPAGINLYKGIGGKFRDLGKNNRNMIRWNPYGNLFLIGGLGNLQGYIDICERENFNIIGRCRVPNIISCEWGPDGKMFFVGILSPRIRNNNGYILYKYTGEILANFEIGELWEIQWKPENIEMEPLTPREGKIEIMGLEEERKTKDTEKNDNFIPGLGPDAKKKKKKKKKNKSNN</sequence>
<dbReference type="GO" id="GO:0043022">
    <property type="term" value="F:ribosome binding"/>
    <property type="evidence" value="ECO:0007669"/>
    <property type="project" value="TreeGrafter"/>
</dbReference>
<evidence type="ECO:0000256" key="4">
    <source>
        <dbReference type="ARBA" id="ARBA00022574"/>
    </source>
</evidence>
<dbReference type="InterPro" id="IPR015943">
    <property type="entry name" value="WD40/YVTN_repeat-like_dom_sf"/>
</dbReference>
<dbReference type="Pfam" id="PF08662">
    <property type="entry name" value="eIF2A"/>
    <property type="match status" value="1"/>
</dbReference>
<evidence type="ECO:0000256" key="3">
    <source>
        <dbReference type="ARBA" id="ARBA00022540"/>
    </source>
</evidence>
<organism evidence="10 11">
    <name type="scientific">Blepharisma stoltei</name>
    <dbReference type="NCBI Taxonomy" id="1481888"/>
    <lineage>
        <taxon>Eukaryota</taxon>
        <taxon>Sar</taxon>
        <taxon>Alveolata</taxon>
        <taxon>Ciliophora</taxon>
        <taxon>Postciliodesmatophora</taxon>
        <taxon>Heterotrichea</taxon>
        <taxon>Heterotrichida</taxon>
        <taxon>Blepharismidae</taxon>
        <taxon>Blepharisma</taxon>
    </lineage>
</organism>
<dbReference type="GO" id="GO:0000049">
    <property type="term" value="F:tRNA binding"/>
    <property type="evidence" value="ECO:0007669"/>
    <property type="project" value="TreeGrafter"/>
</dbReference>
<accession>A0AAU9J0H5</accession>
<keyword evidence="3" id="KW-0396">Initiation factor</keyword>
<dbReference type="EMBL" id="CAJZBQ010000022">
    <property type="protein sequence ID" value="CAG9319368.1"/>
    <property type="molecule type" value="Genomic_DNA"/>
</dbReference>
<evidence type="ECO:0000256" key="1">
    <source>
        <dbReference type="ARBA" id="ARBA00009573"/>
    </source>
</evidence>
<keyword evidence="4" id="KW-0853">WD repeat</keyword>
<dbReference type="AlphaFoldDB" id="A0AAU9J0H5"/>
<dbReference type="Gene3D" id="2.130.10.10">
    <property type="entry name" value="YVTN repeat-like/Quinoprotein amine dehydrogenase"/>
    <property type="match status" value="1"/>
</dbReference>
<reference evidence="10" key="1">
    <citation type="submission" date="2021-09" db="EMBL/GenBank/DDBJ databases">
        <authorList>
            <consortium name="AG Swart"/>
            <person name="Singh M."/>
            <person name="Singh A."/>
            <person name="Seah K."/>
            <person name="Emmerich C."/>
        </authorList>
    </citation>
    <scope>NUCLEOTIDE SEQUENCE</scope>
    <source>
        <strain evidence="10">ATCC30299</strain>
    </source>
</reference>
<dbReference type="InterPro" id="IPR013979">
    <property type="entry name" value="TIF_beta_prop-like"/>
</dbReference>
<dbReference type="PANTHER" id="PTHR13227:SF0">
    <property type="entry name" value="EUKARYOTIC TRANSLATION INITIATION FACTOR 2A"/>
    <property type="match status" value="1"/>
</dbReference>
<comment type="similarity">
    <text evidence="1">Belongs to the WD repeat EIF2A family.</text>
</comment>
<proteinExistence type="inferred from homology"/>
<dbReference type="Proteomes" id="UP001162131">
    <property type="component" value="Unassembled WGS sequence"/>
</dbReference>
<feature type="compositionally biased region" description="Basic and acidic residues" evidence="8">
    <location>
        <begin position="411"/>
        <end position="430"/>
    </location>
</feature>
<keyword evidence="11" id="KW-1185">Reference proteome</keyword>
<gene>
    <name evidence="10" type="ORF">BSTOLATCC_MIC23576</name>
</gene>
<dbReference type="SUPFAM" id="SSF82171">
    <property type="entry name" value="DPP6 N-terminal domain-like"/>
    <property type="match status" value="1"/>
</dbReference>
<comment type="caution">
    <text evidence="10">The sequence shown here is derived from an EMBL/GenBank/DDBJ whole genome shotgun (WGS) entry which is preliminary data.</text>
</comment>
<name>A0AAU9J0H5_9CILI</name>
<evidence type="ECO:0000256" key="6">
    <source>
        <dbReference type="ARBA" id="ARBA00022845"/>
    </source>
</evidence>
<evidence type="ECO:0000313" key="10">
    <source>
        <dbReference type="EMBL" id="CAG9319368.1"/>
    </source>
</evidence>
<dbReference type="GO" id="GO:0006417">
    <property type="term" value="P:regulation of translation"/>
    <property type="evidence" value="ECO:0007669"/>
    <property type="project" value="UniProtKB-KW"/>
</dbReference>
<evidence type="ECO:0000256" key="7">
    <source>
        <dbReference type="ARBA" id="ARBA00022917"/>
    </source>
</evidence>
<feature type="domain" description="Translation initiation factor beta propellor-like" evidence="9">
    <location>
        <begin position="208"/>
        <end position="393"/>
    </location>
</feature>
<evidence type="ECO:0000313" key="11">
    <source>
        <dbReference type="Proteomes" id="UP001162131"/>
    </source>
</evidence>
<feature type="region of interest" description="Disordered" evidence="8">
    <location>
        <begin position="411"/>
        <end position="454"/>
    </location>
</feature>
<dbReference type="InterPro" id="IPR011387">
    <property type="entry name" value="TIF2A"/>
</dbReference>
<keyword evidence="5" id="KW-0677">Repeat</keyword>
<dbReference type="GO" id="GO:0003729">
    <property type="term" value="F:mRNA binding"/>
    <property type="evidence" value="ECO:0007669"/>
    <property type="project" value="TreeGrafter"/>
</dbReference>